<dbReference type="InterPro" id="IPR050814">
    <property type="entry name" value="Myo-inositol_Transporter"/>
</dbReference>
<dbReference type="PRINTS" id="PR00171">
    <property type="entry name" value="SUGRTRNSPORT"/>
</dbReference>
<feature type="transmembrane region" description="Helical" evidence="7">
    <location>
        <begin position="377"/>
        <end position="396"/>
    </location>
</feature>
<dbReference type="GO" id="GO:0005366">
    <property type="term" value="F:myo-inositol:proton symporter activity"/>
    <property type="evidence" value="ECO:0007669"/>
    <property type="project" value="TreeGrafter"/>
</dbReference>
<dbReference type="Pfam" id="PF00083">
    <property type="entry name" value="Sugar_tr"/>
    <property type="match status" value="2"/>
</dbReference>
<evidence type="ECO:0000256" key="1">
    <source>
        <dbReference type="ARBA" id="ARBA00004141"/>
    </source>
</evidence>
<dbReference type="SUPFAM" id="SSF103473">
    <property type="entry name" value="MFS general substrate transporter"/>
    <property type="match status" value="1"/>
</dbReference>
<dbReference type="EMBL" id="JAODUO010000366">
    <property type="protein sequence ID" value="KAK2182097.1"/>
    <property type="molecule type" value="Genomic_DNA"/>
</dbReference>
<comment type="caution">
    <text evidence="9">The sequence shown here is derived from an EMBL/GenBank/DDBJ whole genome shotgun (WGS) entry which is preliminary data.</text>
</comment>
<dbReference type="GO" id="GO:0016324">
    <property type="term" value="C:apical plasma membrane"/>
    <property type="evidence" value="ECO:0007669"/>
    <property type="project" value="TreeGrafter"/>
</dbReference>
<evidence type="ECO:0000256" key="2">
    <source>
        <dbReference type="ARBA" id="ARBA00010992"/>
    </source>
</evidence>
<keyword evidence="10" id="KW-1185">Reference proteome</keyword>
<evidence type="ECO:0000256" key="3">
    <source>
        <dbReference type="ARBA" id="ARBA00022448"/>
    </source>
</evidence>
<dbReference type="InterPro" id="IPR005828">
    <property type="entry name" value="MFS_sugar_transport-like"/>
</dbReference>
<proteinExistence type="inferred from homology"/>
<dbReference type="InterPro" id="IPR020846">
    <property type="entry name" value="MFS_dom"/>
</dbReference>
<dbReference type="PROSITE" id="PS50850">
    <property type="entry name" value="MFS"/>
    <property type="match status" value="1"/>
</dbReference>
<keyword evidence="4 7" id="KW-0812">Transmembrane</keyword>
<dbReference type="InterPro" id="IPR036259">
    <property type="entry name" value="MFS_trans_sf"/>
</dbReference>
<dbReference type="PROSITE" id="PS00217">
    <property type="entry name" value="SUGAR_TRANSPORT_2"/>
    <property type="match status" value="1"/>
</dbReference>
<feature type="transmembrane region" description="Helical" evidence="7">
    <location>
        <begin position="68"/>
        <end position="87"/>
    </location>
</feature>
<evidence type="ECO:0000259" key="8">
    <source>
        <dbReference type="PROSITE" id="PS50850"/>
    </source>
</evidence>
<feature type="transmembrane region" description="Helical" evidence="7">
    <location>
        <begin position="408"/>
        <end position="426"/>
    </location>
</feature>
<feature type="transmembrane region" description="Helical" evidence="7">
    <location>
        <begin position="155"/>
        <end position="178"/>
    </location>
</feature>
<evidence type="ECO:0000256" key="4">
    <source>
        <dbReference type="ARBA" id="ARBA00022692"/>
    </source>
</evidence>
<evidence type="ECO:0000256" key="7">
    <source>
        <dbReference type="SAM" id="Phobius"/>
    </source>
</evidence>
<evidence type="ECO:0000256" key="6">
    <source>
        <dbReference type="ARBA" id="ARBA00023136"/>
    </source>
</evidence>
<dbReference type="InterPro" id="IPR003663">
    <property type="entry name" value="Sugar/inositol_transpt"/>
</dbReference>
<gene>
    <name evidence="9" type="ORF">NP493_366g00013</name>
</gene>
<comment type="similarity">
    <text evidence="2">Belongs to the major facilitator superfamily. Sugar transporter (TC 2.A.1.1) family.</text>
</comment>
<name>A0AAD9L2M6_RIDPI</name>
<comment type="subcellular location">
    <subcellularLocation>
        <location evidence="1">Membrane</location>
        <topology evidence="1">Multi-pass membrane protein</topology>
    </subcellularLocation>
</comment>
<dbReference type="Gene3D" id="1.20.1250.20">
    <property type="entry name" value="MFS general substrate transporter like domains"/>
    <property type="match status" value="2"/>
</dbReference>
<evidence type="ECO:0000313" key="9">
    <source>
        <dbReference type="EMBL" id="KAK2182097.1"/>
    </source>
</evidence>
<dbReference type="PANTHER" id="PTHR48020">
    <property type="entry name" value="PROTON MYO-INOSITOL COTRANSPORTER"/>
    <property type="match status" value="1"/>
</dbReference>
<sequence length="447" mass="48776">MLLAGRCVLGIGIGLASTTVPMYIAESAPADRRGQLVTLNNIFITGGQFVASIVDGVFSYDAKNGWRYMFGLAAVPAVVQFVGFFFMPESPRWLASRGHLEEARAALHSVQGPVAAENEMEAMTCELTHQDTAPVVVRWWPTLWRMLWTPHVRRALLVGCALQLFQQICGINTVMYYSATIIKMAGVRSGSTAIWLAVIPASVNFIFTFVGFYLVERLGRRKLTLASLVGSMISLAVLAVGFQLMAFESPRVTVHEFTANASVTCGHYSSCLLCTHDVHCGYCYVDTGQSPVNGSCLPVAHGSHPSVFNNGSLTGRCEGASLPDGLQWAYGYCPTNVAWIVSLGLVTYLIFFAPGMGPMPWTINSEIYPLWARSTGTSVATMVNWLANLVISMTFLTLTHSLTTYGTFWLYAAFALLGTIFFSAFLPETKGKSLEQVAELFRQPLCS</sequence>
<dbReference type="InterPro" id="IPR005829">
    <property type="entry name" value="Sugar_transporter_CS"/>
</dbReference>
<evidence type="ECO:0000313" key="10">
    <source>
        <dbReference type="Proteomes" id="UP001209878"/>
    </source>
</evidence>
<evidence type="ECO:0000256" key="5">
    <source>
        <dbReference type="ARBA" id="ARBA00022989"/>
    </source>
</evidence>
<reference evidence="9" key="1">
    <citation type="journal article" date="2023" name="Mol. Biol. Evol.">
        <title>Third-Generation Sequencing Reveals the Adaptive Role of the Epigenome in Three Deep-Sea Polychaetes.</title>
        <authorList>
            <person name="Perez M."/>
            <person name="Aroh O."/>
            <person name="Sun Y."/>
            <person name="Lan Y."/>
            <person name="Juniper S.K."/>
            <person name="Young C.R."/>
            <person name="Angers B."/>
            <person name="Qian P.Y."/>
        </authorList>
    </citation>
    <scope>NUCLEOTIDE SEQUENCE</scope>
    <source>
        <strain evidence="9">R07B-5</strain>
    </source>
</reference>
<keyword evidence="5 7" id="KW-1133">Transmembrane helix</keyword>
<feature type="transmembrane region" description="Helical" evidence="7">
    <location>
        <begin position="193"/>
        <end position="215"/>
    </location>
</feature>
<keyword evidence="6 7" id="KW-0472">Membrane</keyword>
<keyword evidence="3" id="KW-0813">Transport</keyword>
<feature type="transmembrane region" description="Helical" evidence="7">
    <location>
        <begin position="337"/>
        <end position="356"/>
    </location>
</feature>
<dbReference type="PROSITE" id="PS00216">
    <property type="entry name" value="SUGAR_TRANSPORT_1"/>
    <property type="match status" value="1"/>
</dbReference>
<protein>
    <recommendedName>
        <fullName evidence="8">Major facilitator superfamily (MFS) profile domain-containing protein</fullName>
    </recommendedName>
</protein>
<feature type="transmembrane region" description="Helical" evidence="7">
    <location>
        <begin position="227"/>
        <end position="247"/>
    </location>
</feature>
<dbReference type="PANTHER" id="PTHR48020:SF12">
    <property type="entry name" value="PROTON MYO-INOSITOL COTRANSPORTER"/>
    <property type="match status" value="1"/>
</dbReference>
<feature type="domain" description="Major facilitator superfamily (MFS) profile" evidence="8">
    <location>
        <begin position="1"/>
        <end position="430"/>
    </location>
</feature>
<accession>A0AAD9L2M6</accession>
<dbReference type="Proteomes" id="UP001209878">
    <property type="component" value="Unassembled WGS sequence"/>
</dbReference>
<dbReference type="AlphaFoldDB" id="A0AAD9L2M6"/>
<organism evidence="9 10">
    <name type="scientific">Ridgeia piscesae</name>
    <name type="common">Tubeworm</name>
    <dbReference type="NCBI Taxonomy" id="27915"/>
    <lineage>
        <taxon>Eukaryota</taxon>
        <taxon>Metazoa</taxon>
        <taxon>Spiralia</taxon>
        <taxon>Lophotrochozoa</taxon>
        <taxon>Annelida</taxon>
        <taxon>Polychaeta</taxon>
        <taxon>Sedentaria</taxon>
        <taxon>Canalipalpata</taxon>
        <taxon>Sabellida</taxon>
        <taxon>Siboglinidae</taxon>
        <taxon>Ridgeia</taxon>
    </lineage>
</organism>